<gene>
    <name evidence="2" type="ORF">SKAU_G00129700</name>
</gene>
<dbReference type="AlphaFoldDB" id="A0A9Q1FQK1"/>
<comment type="caution">
    <text evidence="2">The sequence shown here is derived from an EMBL/GenBank/DDBJ whole genome shotgun (WGS) entry which is preliminary data.</text>
</comment>
<evidence type="ECO:0000313" key="3">
    <source>
        <dbReference type="Proteomes" id="UP001152622"/>
    </source>
</evidence>
<dbReference type="Proteomes" id="UP001152622">
    <property type="component" value="Chromosome 4"/>
</dbReference>
<evidence type="ECO:0000256" key="1">
    <source>
        <dbReference type="SAM" id="MobiDB-lite"/>
    </source>
</evidence>
<evidence type="ECO:0000313" key="2">
    <source>
        <dbReference type="EMBL" id="KAJ8364139.1"/>
    </source>
</evidence>
<proteinExistence type="predicted"/>
<organism evidence="2 3">
    <name type="scientific">Synaphobranchus kaupii</name>
    <name type="common">Kaup's arrowtooth eel</name>
    <dbReference type="NCBI Taxonomy" id="118154"/>
    <lineage>
        <taxon>Eukaryota</taxon>
        <taxon>Metazoa</taxon>
        <taxon>Chordata</taxon>
        <taxon>Craniata</taxon>
        <taxon>Vertebrata</taxon>
        <taxon>Euteleostomi</taxon>
        <taxon>Actinopterygii</taxon>
        <taxon>Neopterygii</taxon>
        <taxon>Teleostei</taxon>
        <taxon>Anguilliformes</taxon>
        <taxon>Synaphobranchidae</taxon>
        <taxon>Synaphobranchus</taxon>
    </lineage>
</organism>
<accession>A0A9Q1FQK1</accession>
<name>A0A9Q1FQK1_SYNKA</name>
<dbReference type="OrthoDB" id="10261563at2759"/>
<protein>
    <submittedName>
        <fullName evidence="2">Uncharacterized protein</fullName>
    </submittedName>
</protein>
<feature type="region of interest" description="Disordered" evidence="1">
    <location>
        <begin position="39"/>
        <end position="69"/>
    </location>
</feature>
<feature type="region of interest" description="Disordered" evidence="1">
    <location>
        <begin position="1"/>
        <end position="21"/>
    </location>
</feature>
<dbReference type="EMBL" id="JAINUF010000004">
    <property type="protein sequence ID" value="KAJ8364139.1"/>
    <property type="molecule type" value="Genomic_DNA"/>
</dbReference>
<keyword evidence="3" id="KW-1185">Reference proteome</keyword>
<sequence>MAKSKQCDGRKKEKSQSKSFKLEDREACCQEDDQEKTIKTKKRKPCTETEEAPGPVPVLKARKRPSESTEGFQVSVQCFLSAQAECRA</sequence>
<reference evidence="2" key="1">
    <citation type="journal article" date="2023" name="Science">
        <title>Genome structures resolve the early diversification of teleost fishes.</title>
        <authorList>
            <person name="Parey E."/>
            <person name="Louis A."/>
            <person name="Montfort J."/>
            <person name="Bouchez O."/>
            <person name="Roques C."/>
            <person name="Iampietro C."/>
            <person name="Lluch J."/>
            <person name="Castinel A."/>
            <person name="Donnadieu C."/>
            <person name="Desvignes T."/>
            <person name="Floi Bucao C."/>
            <person name="Jouanno E."/>
            <person name="Wen M."/>
            <person name="Mejri S."/>
            <person name="Dirks R."/>
            <person name="Jansen H."/>
            <person name="Henkel C."/>
            <person name="Chen W.J."/>
            <person name="Zahm M."/>
            <person name="Cabau C."/>
            <person name="Klopp C."/>
            <person name="Thompson A.W."/>
            <person name="Robinson-Rechavi M."/>
            <person name="Braasch I."/>
            <person name="Lecointre G."/>
            <person name="Bobe J."/>
            <person name="Postlethwait J.H."/>
            <person name="Berthelot C."/>
            <person name="Roest Crollius H."/>
            <person name="Guiguen Y."/>
        </authorList>
    </citation>
    <scope>NUCLEOTIDE SEQUENCE</scope>
    <source>
        <strain evidence="2">WJC10195</strain>
    </source>
</reference>